<dbReference type="AlphaFoldDB" id="A0A139LKC1"/>
<keyword evidence="5" id="KW-0732">Signal</keyword>
<dbReference type="Proteomes" id="UP000286031">
    <property type="component" value="Unassembled WGS sequence"/>
</dbReference>
<dbReference type="InterPro" id="IPR017937">
    <property type="entry name" value="Thioredoxin_CS"/>
</dbReference>
<evidence type="ECO:0000259" key="6">
    <source>
        <dbReference type="PROSITE" id="PS51352"/>
    </source>
</evidence>
<comment type="subcellular location">
    <subcellularLocation>
        <location evidence="1">Cell envelope</location>
    </subcellularLocation>
</comment>
<dbReference type="Proteomes" id="UP000365824">
    <property type="component" value="Unassembled WGS sequence"/>
</dbReference>
<evidence type="ECO:0000313" key="14">
    <source>
        <dbReference type="EMBL" id="RHH41560.1"/>
    </source>
</evidence>
<evidence type="ECO:0000313" key="8">
    <source>
        <dbReference type="EMBL" id="KAA4620017.1"/>
    </source>
</evidence>
<dbReference type="InterPro" id="IPR025380">
    <property type="entry name" value="DUF4369"/>
</dbReference>
<dbReference type="InterPro" id="IPR013766">
    <property type="entry name" value="Thioredoxin_domain"/>
</dbReference>
<dbReference type="RefSeq" id="WP_004308092.1">
    <property type="nucleotide sequence ID" value="NZ_BAABYV010000001.1"/>
</dbReference>
<dbReference type="EMBL" id="VWLB01000013">
    <property type="protein sequence ID" value="KAA3929053.1"/>
    <property type="molecule type" value="Genomic_DNA"/>
</dbReference>
<dbReference type="EMBL" id="VWFP01000039">
    <property type="protein sequence ID" value="KAA4620017.1"/>
    <property type="molecule type" value="Genomic_DNA"/>
</dbReference>
<dbReference type="PANTHER" id="PTHR42852:SF6">
    <property type="entry name" value="THIOL:DISULFIDE INTERCHANGE PROTEIN DSBE"/>
    <property type="match status" value="1"/>
</dbReference>
<evidence type="ECO:0000256" key="2">
    <source>
        <dbReference type="ARBA" id="ARBA00022748"/>
    </source>
</evidence>
<dbReference type="EMBL" id="CP041395">
    <property type="protein sequence ID" value="QDM12365.1"/>
    <property type="molecule type" value="Genomic_DNA"/>
</dbReference>
<evidence type="ECO:0000313" key="7">
    <source>
        <dbReference type="EMBL" id="KAA3929053.1"/>
    </source>
</evidence>
<dbReference type="Proteomes" id="UP000283329">
    <property type="component" value="Unassembled WGS sequence"/>
</dbReference>
<feature type="chain" id="PRO_5014531286" evidence="5">
    <location>
        <begin position="21"/>
        <end position="367"/>
    </location>
</feature>
<gene>
    <name evidence="14" type="ORF">DW206_20390</name>
    <name evidence="13" type="ORF">DWV35_19790</name>
    <name evidence="12" type="ORF">DYI28_28725</name>
    <name evidence="10" type="ORF">F3B53_08055</name>
    <name evidence="8" type="ORF">F3B90_24485</name>
    <name evidence="9" type="ORF">F3B98_16770</name>
    <name evidence="7" type="ORF">F3F25_09470</name>
    <name evidence="11" type="ORF">PO382_25525</name>
</gene>
<reference evidence="12" key="2">
    <citation type="journal article" date="2018" name="Nature">
        <title>Human gut bacteria contain acquired interbacterial defence systems.</title>
        <authorList>
            <person name="Ross B.D."/>
            <person name="Verster A.J."/>
            <person name="Radey M.C."/>
            <person name="Schmidtke D.T."/>
            <person name="Pope C.E."/>
            <person name="Hoffman L.R."/>
            <person name="Hajjar A."/>
            <person name="Peterson S.B."/>
            <person name="Borenstein E."/>
            <person name="Mougous J."/>
        </authorList>
    </citation>
    <scope>NUCLEOTIDE SEQUENCE</scope>
    <source>
        <strain evidence="12">3725 D1 iv</strain>
    </source>
</reference>
<dbReference type="CDD" id="cd02966">
    <property type="entry name" value="TlpA_like_family"/>
    <property type="match status" value="1"/>
</dbReference>
<reference evidence="17" key="1">
    <citation type="journal article" date="2018" name="J. Anim. Genet.">
        <title>Acquired interbacterial defense systems protect against interspecies antagonism in the human gut microbiome.</title>
        <authorList>
            <person name="Ross B.D."/>
            <person name="Verster A.J."/>
            <person name="Radey M.C."/>
            <person name="Schmidtke D.T."/>
            <person name="Pope C.E."/>
            <person name="Hoffman L.R."/>
            <person name="Hajjar A."/>
            <person name="Peterson S.B."/>
            <person name="Borenstein E."/>
            <person name="Mougous J."/>
        </authorList>
    </citation>
    <scope>NUCLEOTIDE SEQUENCE [LARGE SCALE GENOMIC DNA]</scope>
    <source>
        <strain evidence="17">3725 D1 iv</strain>
    </source>
</reference>
<evidence type="ECO:0000256" key="3">
    <source>
        <dbReference type="ARBA" id="ARBA00023157"/>
    </source>
</evidence>
<dbReference type="EMBL" id="VWFC01000007">
    <property type="protein sequence ID" value="KAB1327923.1"/>
    <property type="molecule type" value="Genomic_DNA"/>
</dbReference>
<organism evidence="13 16">
    <name type="scientific">Bacteroides ovatus</name>
    <dbReference type="NCBI Taxonomy" id="28116"/>
    <lineage>
        <taxon>Bacteria</taxon>
        <taxon>Pseudomonadati</taxon>
        <taxon>Bacteroidota</taxon>
        <taxon>Bacteroidia</taxon>
        <taxon>Bacteroidales</taxon>
        <taxon>Bacteroidaceae</taxon>
        <taxon>Bacteroides</taxon>
    </lineage>
</organism>
<evidence type="ECO:0000313" key="20">
    <source>
        <dbReference type="Proteomes" id="UP000424805"/>
    </source>
</evidence>
<dbReference type="InterPro" id="IPR000866">
    <property type="entry name" value="AhpC/TSA"/>
</dbReference>
<sequence>MKKFTYLVIATAALSMVACTGGNKAGYTITGTVEGASDGDTVYLQEANGRNLTKLDTAVITKGTFTFEGTQDSVVSRYVTCEVNGEPLMIDFFLENGKINVALTKDNDAVTGTPNNDAYQEIRAQINDISKKMNAIYEAMGNTSLSDEQKEAKQKEGAQLEEQYDKAIKEGVQKNITNPVGVFLFKQTFYNNSTDENEALLQQIPANFQNDETIVRIKEMTDKQKKTAVGTQFVDFEMQTPEGKTVKLSDYVGKGKVVLVDFWASWCGPCRREMPNLVETYAKYKGKNFEIVGVSLDQDGAAWKEAIKKLDMTWPQMSDLKFWQSEGAQLYAVNSIPHTVLIDGSGKIIARGLHGEELQAKIAEAVK</sequence>
<name>A0A139LKC1_BACOV</name>
<keyword evidence="4" id="KW-0676">Redox-active center</keyword>
<dbReference type="STRING" id="28116.Bovatus_01304"/>
<protein>
    <submittedName>
        <fullName evidence="13">AhpC/TSA family protein</fullName>
    </submittedName>
    <submittedName>
        <fullName evidence="11">TlpA disulfide reductase family protein</fullName>
    </submittedName>
</protein>
<feature type="signal peptide" evidence="5">
    <location>
        <begin position="1"/>
        <end position="20"/>
    </location>
</feature>
<feature type="domain" description="Thioredoxin" evidence="6">
    <location>
        <begin position="227"/>
        <end position="367"/>
    </location>
</feature>
<evidence type="ECO:0000313" key="15">
    <source>
        <dbReference type="Proteomes" id="UP000283329"/>
    </source>
</evidence>
<keyword evidence="3" id="KW-1015">Disulfide bond</keyword>
<reference evidence="11" key="6">
    <citation type="submission" date="2022-10" db="EMBL/GenBank/DDBJ databases">
        <title>Human gut microbiome strain richness.</title>
        <authorList>
            <person name="Chen-Liaw A."/>
        </authorList>
    </citation>
    <scope>NUCLEOTIDE SEQUENCE</scope>
    <source>
        <strain evidence="11">BSD2780120875st1_E1_BSD2780120875_150330</strain>
    </source>
</reference>
<dbReference type="SUPFAM" id="SSF52833">
    <property type="entry name" value="Thioredoxin-like"/>
    <property type="match status" value="1"/>
</dbReference>
<accession>A0A139LKC1</accession>
<dbReference type="Pfam" id="PF00578">
    <property type="entry name" value="AhpC-TSA"/>
    <property type="match status" value="1"/>
</dbReference>
<evidence type="ECO:0000313" key="10">
    <source>
        <dbReference type="EMBL" id="KAB1327923.1"/>
    </source>
</evidence>
<dbReference type="EMBL" id="QSBI01000030">
    <property type="protein sequence ID" value="RGX07096.1"/>
    <property type="molecule type" value="Genomic_DNA"/>
</dbReference>
<evidence type="ECO:0000313" key="19">
    <source>
        <dbReference type="Proteomes" id="UP000375690"/>
    </source>
</evidence>
<dbReference type="InterPro" id="IPR036249">
    <property type="entry name" value="Thioredoxin-like_sf"/>
</dbReference>
<dbReference type="Proteomes" id="UP000424805">
    <property type="component" value="Unassembled WGS sequence"/>
</dbReference>
<evidence type="ECO:0000313" key="16">
    <source>
        <dbReference type="Proteomes" id="UP000286031"/>
    </source>
</evidence>
<reference evidence="18 19" key="4">
    <citation type="journal article" date="2019" name="Nat. Med.">
        <title>A library of human gut bacterial isolates paired with longitudinal multiomics data enables mechanistic microbiome research.</title>
        <authorList>
            <person name="Poyet M."/>
            <person name="Groussin M."/>
            <person name="Gibbons S.M."/>
            <person name="Avila-Pacheco J."/>
            <person name="Jiang X."/>
            <person name="Kearney S.M."/>
            <person name="Perrotta A.R."/>
            <person name="Berdy B."/>
            <person name="Zhao S."/>
            <person name="Lieberman T.D."/>
            <person name="Swanson P.K."/>
            <person name="Smith M."/>
            <person name="Roesemann S."/>
            <person name="Alexander J.E."/>
            <person name="Rich S.A."/>
            <person name="Livny J."/>
            <person name="Vlamakis H."/>
            <person name="Clish C."/>
            <person name="Bullock K."/>
            <person name="Deik A."/>
            <person name="Scott J."/>
            <person name="Pierce K.A."/>
            <person name="Xavier R.J."/>
            <person name="Alm E.J."/>
        </authorList>
    </citation>
    <scope>NUCLEOTIDE SEQUENCE [LARGE SCALE GENOMIC DNA]</scope>
    <source>
        <strain evidence="9 21">BIOML-A14</strain>
        <strain evidence="8 20">BIOML-A15</strain>
        <strain evidence="7 18">BIOML-A160</strain>
        <strain evidence="10 19">BIOML-A2</strain>
    </source>
</reference>
<dbReference type="PANTHER" id="PTHR42852">
    <property type="entry name" value="THIOL:DISULFIDE INTERCHANGE PROTEIN DSBE"/>
    <property type="match status" value="1"/>
</dbReference>
<dbReference type="Pfam" id="PF14289">
    <property type="entry name" value="DUF4369"/>
    <property type="match status" value="1"/>
</dbReference>
<dbReference type="Proteomes" id="UP001219389">
    <property type="component" value="Unassembled WGS sequence"/>
</dbReference>
<dbReference type="EMBL" id="JAQNZF010000063">
    <property type="protein sequence ID" value="MDC2745558.1"/>
    <property type="molecule type" value="Genomic_DNA"/>
</dbReference>
<keyword evidence="2" id="KW-0201">Cytochrome c-type biogenesis</keyword>
<dbReference type="GO" id="GO:0016209">
    <property type="term" value="F:antioxidant activity"/>
    <property type="evidence" value="ECO:0007669"/>
    <property type="project" value="InterPro"/>
</dbReference>
<dbReference type="EMBL" id="VWFO01000023">
    <property type="protein sequence ID" value="KAA4662887.1"/>
    <property type="molecule type" value="Genomic_DNA"/>
</dbReference>
<evidence type="ECO:0000313" key="21">
    <source>
        <dbReference type="Proteomes" id="UP000435985"/>
    </source>
</evidence>
<dbReference type="InterPro" id="IPR050553">
    <property type="entry name" value="Thioredoxin_ResA/DsbE_sf"/>
</dbReference>
<evidence type="ECO:0000313" key="18">
    <source>
        <dbReference type="Proteomes" id="UP000365824"/>
    </source>
</evidence>
<proteinExistence type="predicted"/>
<dbReference type="Proteomes" id="UP000435985">
    <property type="component" value="Unassembled WGS sequence"/>
</dbReference>
<dbReference type="Proteomes" id="UP000375690">
    <property type="component" value="Unassembled WGS sequence"/>
</dbReference>
<dbReference type="PROSITE" id="PS51352">
    <property type="entry name" value="THIOREDOXIN_2"/>
    <property type="match status" value="1"/>
</dbReference>
<dbReference type="PROSITE" id="PS51257">
    <property type="entry name" value="PROKAR_LIPOPROTEIN"/>
    <property type="match status" value="1"/>
</dbReference>
<evidence type="ECO:0000313" key="11">
    <source>
        <dbReference type="EMBL" id="MDC2745558.1"/>
    </source>
</evidence>
<dbReference type="PROSITE" id="PS00194">
    <property type="entry name" value="THIOREDOXIN_1"/>
    <property type="match status" value="1"/>
</dbReference>
<evidence type="ECO:0000313" key="13">
    <source>
        <dbReference type="EMBL" id="RGX07096.1"/>
    </source>
</evidence>
<evidence type="ECO:0000256" key="1">
    <source>
        <dbReference type="ARBA" id="ARBA00004196"/>
    </source>
</evidence>
<reference evidence="15 16" key="3">
    <citation type="submission" date="2018-08" db="EMBL/GenBank/DDBJ databases">
        <title>A genome reference for cultivated species of the human gut microbiota.</title>
        <authorList>
            <person name="Zou Y."/>
            <person name="Xue W."/>
            <person name="Luo G."/>
        </authorList>
    </citation>
    <scope>NUCLEOTIDE SEQUENCE [LARGE SCALE GENOMIC DNA]</scope>
    <source>
        <strain evidence="13 16">AF04-46</strain>
        <strain evidence="14 15">AM17-48</strain>
    </source>
</reference>
<dbReference type="EMBL" id="QRJR01000027">
    <property type="protein sequence ID" value="RHH41560.1"/>
    <property type="molecule type" value="Genomic_DNA"/>
</dbReference>
<evidence type="ECO:0000256" key="5">
    <source>
        <dbReference type="SAM" id="SignalP"/>
    </source>
</evidence>
<evidence type="ECO:0000256" key="4">
    <source>
        <dbReference type="ARBA" id="ARBA00023284"/>
    </source>
</evidence>
<evidence type="ECO:0000313" key="9">
    <source>
        <dbReference type="EMBL" id="KAA4662887.1"/>
    </source>
</evidence>
<dbReference type="GO" id="GO:0016491">
    <property type="term" value="F:oxidoreductase activity"/>
    <property type="evidence" value="ECO:0007669"/>
    <property type="project" value="InterPro"/>
</dbReference>
<reference evidence="12" key="5">
    <citation type="submission" date="2019-07" db="EMBL/GenBank/DDBJ databases">
        <authorList>
            <person name="Ross B.D."/>
            <person name="Verster A.J."/>
            <person name="Radey M.C."/>
            <person name="Schmidtke D.T."/>
            <person name="Pope C.E."/>
            <person name="Hoffman L.R."/>
            <person name="Hajjar A."/>
            <person name="Peterson S.B."/>
            <person name="Borenstein E."/>
            <person name="Mougous J.D."/>
        </authorList>
    </citation>
    <scope>NUCLEOTIDE SEQUENCE</scope>
    <source>
        <strain evidence="12">3725 D1 iv</strain>
    </source>
</reference>
<dbReference type="GO" id="GO:0017004">
    <property type="term" value="P:cytochrome complex assembly"/>
    <property type="evidence" value="ECO:0007669"/>
    <property type="project" value="UniProtKB-KW"/>
</dbReference>
<dbReference type="GO" id="GO:0030313">
    <property type="term" value="C:cell envelope"/>
    <property type="evidence" value="ECO:0007669"/>
    <property type="project" value="UniProtKB-SubCell"/>
</dbReference>
<evidence type="ECO:0000313" key="17">
    <source>
        <dbReference type="Proteomes" id="UP000318823"/>
    </source>
</evidence>
<dbReference type="Proteomes" id="UP000318823">
    <property type="component" value="Chromosome"/>
</dbReference>
<dbReference type="Gene3D" id="3.40.30.10">
    <property type="entry name" value="Glutaredoxin"/>
    <property type="match status" value="1"/>
</dbReference>
<evidence type="ECO:0000313" key="12">
    <source>
        <dbReference type="EMBL" id="QDM12365.1"/>
    </source>
</evidence>